<dbReference type="OrthoDB" id="6636823at2"/>
<evidence type="ECO:0000313" key="1">
    <source>
        <dbReference type="EMBL" id="SET86329.1"/>
    </source>
</evidence>
<reference evidence="2" key="1">
    <citation type="submission" date="2016-10" db="EMBL/GenBank/DDBJ databases">
        <authorList>
            <person name="Varghese N."/>
            <person name="Submissions S."/>
        </authorList>
    </citation>
    <scope>NUCLEOTIDE SEQUENCE [LARGE SCALE GENOMIC DNA]</scope>
    <source>
        <strain evidence="2">KH1P1</strain>
    </source>
</reference>
<name>A0A1I0HQP3_9FIRM</name>
<dbReference type="AlphaFoldDB" id="A0A1I0HQP3"/>
<proteinExistence type="predicted"/>
<dbReference type="STRING" id="1526.SAMN02910262_00343"/>
<dbReference type="EMBL" id="FOIL01000056">
    <property type="protein sequence ID" value="SET86329.1"/>
    <property type="molecule type" value="Genomic_DNA"/>
</dbReference>
<organism evidence="1 2">
    <name type="scientific">[Clostridium] aminophilum</name>
    <dbReference type="NCBI Taxonomy" id="1526"/>
    <lineage>
        <taxon>Bacteria</taxon>
        <taxon>Bacillati</taxon>
        <taxon>Bacillota</taxon>
        <taxon>Clostridia</taxon>
        <taxon>Lachnospirales</taxon>
        <taxon>Lachnospiraceae</taxon>
    </lineage>
</organism>
<evidence type="ECO:0008006" key="3">
    <source>
        <dbReference type="Google" id="ProtNLM"/>
    </source>
</evidence>
<dbReference type="Pfam" id="PF14056">
    <property type="entry name" value="DUF4250"/>
    <property type="match status" value="1"/>
</dbReference>
<keyword evidence="2" id="KW-1185">Reference proteome</keyword>
<dbReference type="InterPro" id="IPR025346">
    <property type="entry name" value="DUF4250"/>
</dbReference>
<protein>
    <recommendedName>
        <fullName evidence="3">DUF4250 domain-containing protein</fullName>
    </recommendedName>
</protein>
<dbReference type="Proteomes" id="UP000199820">
    <property type="component" value="Unassembled WGS sequence"/>
</dbReference>
<gene>
    <name evidence="1" type="ORF">SAMN04487771_10561</name>
</gene>
<evidence type="ECO:0000313" key="2">
    <source>
        <dbReference type="Proteomes" id="UP000199820"/>
    </source>
</evidence>
<dbReference type="RefSeq" id="WP_074650279.1">
    <property type="nucleotide sequence ID" value="NZ_FOIL01000056.1"/>
</dbReference>
<sequence>MNLPKDPFIALSLINTALRDGGIDLDDYCAEKDVNKKELLSMMRGAGFEYDSDRRCFR</sequence>
<accession>A0A1I0HQP3</accession>